<evidence type="ECO:0000313" key="5">
    <source>
        <dbReference type="Proteomes" id="UP000095023"/>
    </source>
</evidence>
<accession>A0A1E4T9X1</accession>
<dbReference type="GO" id="GO:0000214">
    <property type="term" value="C:tRNA-intron endonuclease complex"/>
    <property type="evidence" value="ECO:0007669"/>
    <property type="project" value="InterPro"/>
</dbReference>
<evidence type="ECO:0000256" key="1">
    <source>
        <dbReference type="ARBA" id="ARBA00006091"/>
    </source>
</evidence>
<dbReference type="Proteomes" id="UP000095023">
    <property type="component" value="Unassembled WGS sequence"/>
</dbReference>
<dbReference type="InterPro" id="IPR042777">
    <property type="entry name" value="Sen15_fungi"/>
</dbReference>
<dbReference type="GO" id="GO:0000379">
    <property type="term" value="P:tRNA-type intron splice site recognition and cleavage"/>
    <property type="evidence" value="ECO:0007669"/>
    <property type="project" value="InterPro"/>
</dbReference>
<dbReference type="Gene3D" id="3.40.1350.10">
    <property type="match status" value="1"/>
</dbReference>
<reference evidence="5" key="1">
    <citation type="submission" date="2016-02" db="EMBL/GenBank/DDBJ databases">
        <title>Comparative genomics of biotechnologically important yeasts.</title>
        <authorList>
            <consortium name="DOE Joint Genome Institute"/>
            <person name="Riley R."/>
            <person name="Haridas S."/>
            <person name="Wolfe K.H."/>
            <person name="Lopes M.R."/>
            <person name="Hittinger C.T."/>
            <person name="Goker M."/>
            <person name="Salamov A."/>
            <person name="Wisecaver J."/>
            <person name="Long T.M."/>
            <person name="Aerts A.L."/>
            <person name="Barry K."/>
            <person name="Choi C."/>
            <person name="Clum A."/>
            <person name="Coughlan A.Y."/>
            <person name="Deshpande S."/>
            <person name="Douglass A.P."/>
            <person name="Hanson S.J."/>
            <person name="Klenk H.-P."/>
            <person name="Labutti K."/>
            <person name="Lapidus A."/>
            <person name="Lindquist E."/>
            <person name="Lipzen A."/>
            <person name="Meier-Kolthoff J.P."/>
            <person name="Ohm R.A."/>
            <person name="Otillar R.P."/>
            <person name="Pangilinan J."/>
            <person name="Peng Y."/>
            <person name="Rokas A."/>
            <person name="Rosa C.A."/>
            <person name="Scheuner C."/>
            <person name="Sibirny A.A."/>
            <person name="Slot J.C."/>
            <person name="Stielow J.B."/>
            <person name="Sun H."/>
            <person name="Kurtzman C.P."/>
            <person name="Blackwell M."/>
            <person name="Jeffries T.W."/>
            <person name="Grigoriev I.V."/>
        </authorList>
    </citation>
    <scope>NUCLEOTIDE SEQUENCE [LARGE SCALE GENOMIC DNA]</scope>
    <source>
        <strain evidence="5">NRRL Y-17796</strain>
    </source>
</reference>
<dbReference type="SUPFAM" id="SSF53032">
    <property type="entry name" value="tRNA-intron endonuclease catalytic domain-like"/>
    <property type="match status" value="1"/>
</dbReference>
<proteinExistence type="inferred from homology"/>
<protein>
    <recommendedName>
        <fullName evidence="3">tRNA-splicing endonuclease subunit Sen15 domain-containing protein</fullName>
    </recommendedName>
</protein>
<gene>
    <name evidence="4" type="ORF">CANCADRAFT_124610</name>
</gene>
<dbReference type="InterPro" id="IPR011856">
    <property type="entry name" value="tRNA_endonuc-like_dom_sf"/>
</dbReference>
<name>A0A1E4T9X1_9ASCO</name>
<organism evidence="4 5">
    <name type="scientific">Tortispora caseinolytica NRRL Y-17796</name>
    <dbReference type="NCBI Taxonomy" id="767744"/>
    <lineage>
        <taxon>Eukaryota</taxon>
        <taxon>Fungi</taxon>
        <taxon>Dikarya</taxon>
        <taxon>Ascomycota</taxon>
        <taxon>Saccharomycotina</taxon>
        <taxon>Trigonopsidomycetes</taxon>
        <taxon>Trigonopsidales</taxon>
        <taxon>Trigonopsidaceae</taxon>
        <taxon>Tortispora</taxon>
    </lineage>
</organism>
<keyword evidence="2" id="KW-0819">tRNA processing</keyword>
<dbReference type="PANTHER" id="PTHR28518">
    <property type="entry name" value="TRNA-SPLICING ENDONUCLEASE SUBUNIT SEN15"/>
    <property type="match status" value="1"/>
</dbReference>
<dbReference type="Pfam" id="PF09631">
    <property type="entry name" value="Sen15"/>
    <property type="match status" value="1"/>
</dbReference>
<dbReference type="EMBL" id="KV453843">
    <property type="protein sequence ID" value="ODV88577.1"/>
    <property type="molecule type" value="Genomic_DNA"/>
</dbReference>
<comment type="similarity">
    <text evidence="1">Belongs to the SEN15 family.</text>
</comment>
<dbReference type="GO" id="GO:0003676">
    <property type="term" value="F:nucleic acid binding"/>
    <property type="evidence" value="ECO:0007669"/>
    <property type="project" value="InterPro"/>
</dbReference>
<dbReference type="OrthoDB" id="10002170at2759"/>
<dbReference type="InterPro" id="IPR018593">
    <property type="entry name" value="tRNA-endonuc_su_Sen15"/>
</dbReference>
<dbReference type="AlphaFoldDB" id="A0A1E4T9X1"/>
<evidence type="ECO:0000313" key="4">
    <source>
        <dbReference type="EMBL" id="ODV88577.1"/>
    </source>
</evidence>
<dbReference type="GO" id="GO:0000213">
    <property type="term" value="F:tRNA-intron lyase activity"/>
    <property type="evidence" value="ECO:0007669"/>
    <property type="project" value="TreeGrafter"/>
</dbReference>
<dbReference type="PANTHER" id="PTHR28518:SF1">
    <property type="entry name" value="TRNA-SPLICING ENDONUCLEASE SUBUNIT SEN15"/>
    <property type="match status" value="1"/>
</dbReference>
<feature type="domain" description="tRNA-splicing endonuclease subunit Sen15" evidence="3">
    <location>
        <begin position="8"/>
        <end position="113"/>
    </location>
</feature>
<evidence type="ECO:0000256" key="2">
    <source>
        <dbReference type="ARBA" id="ARBA00022694"/>
    </source>
</evidence>
<keyword evidence="5" id="KW-1185">Reference proteome</keyword>
<evidence type="ECO:0000259" key="3">
    <source>
        <dbReference type="Pfam" id="PF09631"/>
    </source>
</evidence>
<dbReference type="InterPro" id="IPR036167">
    <property type="entry name" value="tRNA_intron_Endo_cat-like_sf"/>
</dbReference>
<sequence length="113" mass="13009">MTSTVESVKTALEQQNNWINVSELSINHNNKEYVFLIGTPSTKIRQDDEAIKQEIVFPCIKESPMTLRQWAQIDDTLTQKSPIKYNRFLLAMLGNDSTIAFYVVYKGLIKPKQ</sequence>